<dbReference type="RefSeq" id="WP_345068446.1">
    <property type="nucleotide sequence ID" value="NZ_BAABCN010000010.1"/>
</dbReference>
<proteinExistence type="predicted"/>
<reference evidence="4" key="1">
    <citation type="journal article" date="2019" name="Int. J. Syst. Evol. Microbiol.">
        <title>The Global Catalogue of Microorganisms (GCM) 10K type strain sequencing project: providing services to taxonomists for standard genome sequencing and annotation.</title>
        <authorList>
            <consortium name="The Broad Institute Genomics Platform"/>
            <consortium name="The Broad Institute Genome Sequencing Center for Infectious Disease"/>
            <person name="Wu L."/>
            <person name="Ma J."/>
        </authorList>
    </citation>
    <scope>NUCLEOTIDE SEQUENCE [LARGE SCALE GENOMIC DNA]</scope>
    <source>
        <strain evidence="4">JCM 17021</strain>
    </source>
</reference>
<gene>
    <name evidence="3" type="ORF">GCM10022381_31590</name>
</gene>
<keyword evidence="2" id="KW-0812">Transmembrane</keyword>
<sequence length="59" mass="6224">MSFLPKDELEPPRKPQGDSGKGDKGDKKGPSTNRIIVWIVVGGVGVYMVASGLIGVLTK</sequence>
<feature type="transmembrane region" description="Helical" evidence="2">
    <location>
        <begin position="35"/>
        <end position="57"/>
    </location>
</feature>
<organism evidence="3 4">
    <name type="scientific">Leifsonia kafniensis</name>
    <dbReference type="NCBI Taxonomy" id="475957"/>
    <lineage>
        <taxon>Bacteria</taxon>
        <taxon>Bacillati</taxon>
        <taxon>Actinomycetota</taxon>
        <taxon>Actinomycetes</taxon>
        <taxon>Micrococcales</taxon>
        <taxon>Microbacteriaceae</taxon>
        <taxon>Leifsonia</taxon>
    </lineage>
</organism>
<keyword evidence="2" id="KW-1133">Transmembrane helix</keyword>
<dbReference type="Proteomes" id="UP001501803">
    <property type="component" value="Unassembled WGS sequence"/>
</dbReference>
<name>A0ABP7KX56_9MICO</name>
<evidence type="ECO:0000256" key="1">
    <source>
        <dbReference type="SAM" id="MobiDB-lite"/>
    </source>
</evidence>
<keyword evidence="4" id="KW-1185">Reference proteome</keyword>
<comment type="caution">
    <text evidence="3">The sequence shown here is derived from an EMBL/GenBank/DDBJ whole genome shotgun (WGS) entry which is preliminary data.</text>
</comment>
<feature type="compositionally biased region" description="Basic and acidic residues" evidence="1">
    <location>
        <begin position="1"/>
        <end position="29"/>
    </location>
</feature>
<protein>
    <submittedName>
        <fullName evidence="3">Uncharacterized protein</fullName>
    </submittedName>
</protein>
<evidence type="ECO:0000313" key="4">
    <source>
        <dbReference type="Proteomes" id="UP001501803"/>
    </source>
</evidence>
<evidence type="ECO:0000256" key="2">
    <source>
        <dbReference type="SAM" id="Phobius"/>
    </source>
</evidence>
<feature type="region of interest" description="Disordered" evidence="1">
    <location>
        <begin position="1"/>
        <end position="30"/>
    </location>
</feature>
<accession>A0ABP7KX56</accession>
<evidence type="ECO:0000313" key="3">
    <source>
        <dbReference type="EMBL" id="GAA3887249.1"/>
    </source>
</evidence>
<keyword evidence="2" id="KW-0472">Membrane</keyword>
<dbReference type="EMBL" id="BAABCN010000010">
    <property type="protein sequence ID" value="GAA3887249.1"/>
    <property type="molecule type" value="Genomic_DNA"/>
</dbReference>